<dbReference type="CDD" id="cd00093">
    <property type="entry name" value="HTH_XRE"/>
    <property type="match status" value="1"/>
</dbReference>
<sequence>MYEEFTQNRIAQLRMQKNVSARDMSLTLGQNNSYINQIENKKALPSLQGLFYICEYFGITPQQFFDDGNAYPVQLADLVEDMKKLDAASLEHIAAIVKEMVGNK</sequence>
<dbReference type="PROSITE" id="PS50943">
    <property type="entry name" value="HTH_CROC1"/>
    <property type="match status" value="1"/>
</dbReference>
<evidence type="ECO:0000313" key="4">
    <source>
        <dbReference type="Proteomes" id="UP000183975"/>
    </source>
</evidence>
<protein>
    <submittedName>
        <fullName evidence="3">DNA-binding transcriptional regulator, XRE-family HTH domain</fullName>
    </submittedName>
</protein>
<dbReference type="SMART" id="SM00530">
    <property type="entry name" value="HTH_XRE"/>
    <property type="match status" value="1"/>
</dbReference>
<dbReference type="AlphaFoldDB" id="A0A1M6W909"/>
<evidence type="ECO:0000313" key="3">
    <source>
        <dbReference type="EMBL" id="SHK90290.1"/>
    </source>
</evidence>
<dbReference type="InterPro" id="IPR010982">
    <property type="entry name" value="Lambda_DNA-bd_dom_sf"/>
</dbReference>
<dbReference type="PANTHER" id="PTHR46797">
    <property type="entry name" value="HTH-TYPE TRANSCRIPTIONAL REGULATOR"/>
    <property type="match status" value="1"/>
</dbReference>
<name>A0A1M6W909_9FIRM</name>
<dbReference type="GO" id="GO:0003677">
    <property type="term" value="F:DNA binding"/>
    <property type="evidence" value="ECO:0007669"/>
    <property type="project" value="UniProtKB-KW"/>
</dbReference>
<dbReference type="Pfam" id="PF12844">
    <property type="entry name" value="HTH_19"/>
    <property type="match status" value="1"/>
</dbReference>
<keyword evidence="1 3" id="KW-0238">DNA-binding</keyword>
<dbReference type="GO" id="GO:0005829">
    <property type="term" value="C:cytosol"/>
    <property type="evidence" value="ECO:0007669"/>
    <property type="project" value="TreeGrafter"/>
</dbReference>
<dbReference type="OrthoDB" id="2187867at2"/>
<dbReference type="Proteomes" id="UP000183975">
    <property type="component" value="Unassembled WGS sequence"/>
</dbReference>
<dbReference type="GO" id="GO:0003700">
    <property type="term" value="F:DNA-binding transcription factor activity"/>
    <property type="evidence" value="ECO:0007669"/>
    <property type="project" value="TreeGrafter"/>
</dbReference>
<dbReference type="RefSeq" id="WP_044992368.1">
    <property type="nucleotide sequence ID" value="NZ_FRAH01000052.1"/>
</dbReference>
<dbReference type="PANTHER" id="PTHR46797:SF1">
    <property type="entry name" value="METHYLPHOSPHONATE SYNTHASE"/>
    <property type="match status" value="1"/>
</dbReference>
<feature type="domain" description="HTH cro/C1-type" evidence="2">
    <location>
        <begin position="10"/>
        <end position="64"/>
    </location>
</feature>
<dbReference type="Gene3D" id="1.10.260.40">
    <property type="entry name" value="lambda repressor-like DNA-binding domains"/>
    <property type="match status" value="1"/>
</dbReference>
<evidence type="ECO:0000256" key="1">
    <source>
        <dbReference type="ARBA" id="ARBA00023125"/>
    </source>
</evidence>
<proteinExistence type="predicted"/>
<dbReference type="EMBL" id="FRAH01000052">
    <property type="protein sequence ID" value="SHK90290.1"/>
    <property type="molecule type" value="Genomic_DNA"/>
</dbReference>
<accession>A0A1M6W909</accession>
<dbReference type="InterPro" id="IPR050807">
    <property type="entry name" value="TransReg_Diox_bact_type"/>
</dbReference>
<keyword evidence="4" id="KW-1185">Reference proteome</keyword>
<organism evidence="3 4">
    <name type="scientific">Anaerotignum lactatifermentans DSM 14214</name>
    <dbReference type="NCBI Taxonomy" id="1121323"/>
    <lineage>
        <taxon>Bacteria</taxon>
        <taxon>Bacillati</taxon>
        <taxon>Bacillota</taxon>
        <taxon>Clostridia</taxon>
        <taxon>Lachnospirales</taxon>
        <taxon>Anaerotignaceae</taxon>
        <taxon>Anaerotignum</taxon>
    </lineage>
</organism>
<reference evidence="3 4" key="1">
    <citation type="submission" date="2016-11" db="EMBL/GenBank/DDBJ databases">
        <authorList>
            <person name="Jaros S."/>
            <person name="Januszkiewicz K."/>
            <person name="Wedrychowicz H."/>
        </authorList>
    </citation>
    <scope>NUCLEOTIDE SEQUENCE [LARGE SCALE GENOMIC DNA]</scope>
    <source>
        <strain evidence="3 4">DSM 14214</strain>
    </source>
</reference>
<gene>
    <name evidence="3" type="ORF">SAMN02745138_02542</name>
</gene>
<dbReference type="SUPFAM" id="SSF47413">
    <property type="entry name" value="lambda repressor-like DNA-binding domains"/>
    <property type="match status" value="1"/>
</dbReference>
<evidence type="ECO:0000259" key="2">
    <source>
        <dbReference type="PROSITE" id="PS50943"/>
    </source>
</evidence>
<dbReference type="InterPro" id="IPR001387">
    <property type="entry name" value="Cro/C1-type_HTH"/>
</dbReference>